<reference evidence="3 4" key="1">
    <citation type="submission" date="2018-08" db="EMBL/GenBank/DDBJ databases">
        <title>Genomic investigation of the strawberry pathogen Phytophthora fragariae indicates pathogenicity is determined by transcriptional variation in three key races.</title>
        <authorList>
            <person name="Adams T.M."/>
            <person name="Armitage A.D."/>
            <person name="Sobczyk M.K."/>
            <person name="Bates H.J."/>
            <person name="Dunwell J.M."/>
            <person name="Nellist C.F."/>
            <person name="Harrison R.J."/>
        </authorList>
    </citation>
    <scope>NUCLEOTIDE SEQUENCE [LARGE SCALE GENOMIC DNA]</scope>
    <source>
        <strain evidence="3 4">BC-1</strain>
    </source>
</reference>
<feature type="region of interest" description="Disordered" evidence="1">
    <location>
        <begin position="56"/>
        <end position="81"/>
    </location>
</feature>
<evidence type="ECO:0008006" key="5">
    <source>
        <dbReference type="Google" id="ProtNLM"/>
    </source>
</evidence>
<name>A0A6A3WHK6_9STRA</name>
<dbReference type="AlphaFoldDB" id="A0A6A3WHK6"/>
<feature type="region of interest" description="Disordered" evidence="1">
    <location>
        <begin position="139"/>
        <end position="177"/>
    </location>
</feature>
<evidence type="ECO:0000256" key="2">
    <source>
        <dbReference type="SAM" id="SignalP"/>
    </source>
</evidence>
<sequence length="241" mass="26719">MKLLHHLLASAVCVAVLAATTTAESVAPVRGNDEGHFGPFRGPEAEQNFDLIELYPGPEKSEDESELVPPASEEYEGERGLSVAGHDNEDLASEFDQETFEERELAPDVFQEEFPIEGDAEDADADHDLQGYTRHLRSLVDPPRPLEPLALPTLPLDDPEPPAVEPKFPEDTESRRNLRGNIANVKLKVKSTTDTRGKQRDSEAMVLGVEWVPLLEVRCLEFAFLAERFPFSAASKEQSKT</sequence>
<evidence type="ECO:0000256" key="1">
    <source>
        <dbReference type="SAM" id="MobiDB-lite"/>
    </source>
</evidence>
<accession>A0A6A3WHK6</accession>
<evidence type="ECO:0000313" key="4">
    <source>
        <dbReference type="Proteomes" id="UP000440367"/>
    </source>
</evidence>
<feature type="signal peptide" evidence="2">
    <location>
        <begin position="1"/>
        <end position="23"/>
    </location>
</feature>
<protein>
    <recommendedName>
        <fullName evidence="5">RxLR effector protein</fullName>
    </recommendedName>
</protein>
<comment type="caution">
    <text evidence="3">The sequence shown here is derived from an EMBL/GenBank/DDBJ whole genome shotgun (WGS) entry which is preliminary data.</text>
</comment>
<proteinExistence type="predicted"/>
<gene>
    <name evidence="3" type="ORF">PF002_g26181</name>
</gene>
<evidence type="ECO:0000313" key="3">
    <source>
        <dbReference type="EMBL" id="KAE9185386.1"/>
    </source>
</evidence>
<feature type="chain" id="PRO_5025652272" description="RxLR effector protein" evidence="2">
    <location>
        <begin position="24"/>
        <end position="241"/>
    </location>
</feature>
<organism evidence="3 4">
    <name type="scientific">Phytophthora fragariae</name>
    <dbReference type="NCBI Taxonomy" id="53985"/>
    <lineage>
        <taxon>Eukaryota</taxon>
        <taxon>Sar</taxon>
        <taxon>Stramenopiles</taxon>
        <taxon>Oomycota</taxon>
        <taxon>Peronosporomycetes</taxon>
        <taxon>Peronosporales</taxon>
        <taxon>Peronosporaceae</taxon>
        <taxon>Phytophthora</taxon>
    </lineage>
</organism>
<feature type="compositionally biased region" description="Low complexity" evidence="1">
    <location>
        <begin position="147"/>
        <end position="156"/>
    </location>
</feature>
<dbReference type="EMBL" id="QXGD01002689">
    <property type="protein sequence ID" value="KAE9185386.1"/>
    <property type="molecule type" value="Genomic_DNA"/>
</dbReference>
<feature type="compositionally biased region" description="Basic and acidic residues" evidence="1">
    <location>
        <begin position="167"/>
        <end position="176"/>
    </location>
</feature>
<dbReference type="Proteomes" id="UP000440367">
    <property type="component" value="Unassembled WGS sequence"/>
</dbReference>
<keyword evidence="2" id="KW-0732">Signal</keyword>